<accession>A0A9Q8PFD3</accession>
<name>A0A9Q8PFD3_PASFU</name>
<dbReference type="KEGG" id="ffu:CLAFUR5_09118"/>
<proteinExistence type="predicted"/>
<reference evidence="1" key="1">
    <citation type="submission" date="2021-12" db="EMBL/GenBank/DDBJ databases">
        <authorList>
            <person name="Zaccaron A."/>
            <person name="Stergiopoulos I."/>
        </authorList>
    </citation>
    <scope>NUCLEOTIDE SEQUENCE</scope>
    <source>
        <strain evidence="1">Race5_Kim</strain>
    </source>
</reference>
<dbReference type="EMBL" id="CP090171">
    <property type="protein sequence ID" value="UJO21450.1"/>
    <property type="molecule type" value="Genomic_DNA"/>
</dbReference>
<evidence type="ECO:0000313" key="2">
    <source>
        <dbReference type="Proteomes" id="UP000756132"/>
    </source>
</evidence>
<dbReference type="Proteomes" id="UP000756132">
    <property type="component" value="Chromosome 9"/>
</dbReference>
<dbReference type="RefSeq" id="XP_047765816.1">
    <property type="nucleotide sequence ID" value="XM_047908266.1"/>
</dbReference>
<keyword evidence="2" id="KW-1185">Reference proteome</keyword>
<protein>
    <submittedName>
        <fullName evidence="1">Uncharacterized protein</fullName>
    </submittedName>
</protein>
<reference evidence="1" key="2">
    <citation type="journal article" date="2022" name="Microb. Genom.">
        <title>A chromosome-scale genome assembly of the tomato pathogen Cladosporium fulvum reveals a compartmentalized genome architecture and the presence of a dispensable chromosome.</title>
        <authorList>
            <person name="Zaccaron A.Z."/>
            <person name="Chen L.H."/>
            <person name="Samaras A."/>
            <person name="Stergiopoulos I."/>
        </authorList>
    </citation>
    <scope>NUCLEOTIDE SEQUENCE</scope>
    <source>
        <strain evidence="1">Race5_Kim</strain>
    </source>
</reference>
<sequence length="176" mass="20215">MSTSSESPWDVYEDDHDRDPLVIKKHNGEETLHYKKIPNPLEHFYTNQDGTTNDLDDFDLNYWIAEIEKRRAHVSSYVAEAGPTGSKYSEHDPAIDRARAVVQGQILVDTYKQLLEHFTEAAKVEVKRLKAGRQDPWERERATLWRTVVKGFQLLRDEAQQMADGMKFGAGTKPLA</sequence>
<dbReference type="GeneID" id="71988996"/>
<gene>
    <name evidence="1" type="ORF">CLAFUR5_09118</name>
</gene>
<evidence type="ECO:0000313" key="1">
    <source>
        <dbReference type="EMBL" id="UJO21450.1"/>
    </source>
</evidence>
<organism evidence="1 2">
    <name type="scientific">Passalora fulva</name>
    <name type="common">Tomato leaf mold</name>
    <name type="synonym">Cladosporium fulvum</name>
    <dbReference type="NCBI Taxonomy" id="5499"/>
    <lineage>
        <taxon>Eukaryota</taxon>
        <taxon>Fungi</taxon>
        <taxon>Dikarya</taxon>
        <taxon>Ascomycota</taxon>
        <taxon>Pezizomycotina</taxon>
        <taxon>Dothideomycetes</taxon>
        <taxon>Dothideomycetidae</taxon>
        <taxon>Mycosphaerellales</taxon>
        <taxon>Mycosphaerellaceae</taxon>
        <taxon>Fulvia</taxon>
    </lineage>
</organism>
<dbReference type="AlphaFoldDB" id="A0A9Q8PFD3"/>